<dbReference type="EMBL" id="WIUZ02000020">
    <property type="protein sequence ID" value="KAF9779181.1"/>
    <property type="molecule type" value="Genomic_DNA"/>
</dbReference>
<dbReference type="EMBL" id="WIUZ02000049">
    <property type="protein sequence ID" value="KAF9777337.1"/>
    <property type="molecule type" value="Genomic_DNA"/>
</dbReference>
<dbReference type="SUPFAM" id="SSF52047">
    <property type="entry name" value="RNI-like"/>
    <property type="match status" value="1"/>
</dbReference>
<dbReference type="Proteomes" id="UP000736335">
    <property type="component" value="Unassembled WGS sequence"/>
</dbReference>
<evidence type="ECO:0000313" key="3">
    <source>
        <dbReference type="Proteomes" id="UP000736335"/>
    </source>
</evidence>
<reference evidence="1" key="1">
    <citation type="journal article" date="2020" name="Nat. Commun.">
        <title>Large-scale genome sequencing of mycorrhizal fungi provides insights into the early evolution of symbiotic traits.</title>
        <authorList>
            <person name="Miyauchi S."/>
            <person name="Kiss E."/>
            <person name="Kuo A."/>
            <person name="Drula E."/>
            <person name="Kohler A."/>
            <person name="Sanchez-Garcia M."/>
            <person name="Morin E."/>
            <person name="Andreopoulos B."/>
            <person name="Barry K.W."/>
            <person name="Bonito G."/>
            <person name="Buee M."/>
            <person name="Carver A."/>
            <person name="Chen C."/>
            <person name="Cichocki N."/>
            <person name="Clum A."/>
            <person name="Culley D."/>
            <person name="Crous P.W."/>
            <person name="Fauchery L."/>
            <person name="Girlanda M."/>
            <person name="Hayes R.D."/>
            <person name="Keri Z."/>
            <person name="LaButti K."/>
            <person name="Lipzen A."/>
            <person name="Lombard V."/>
            <person name="Magnuson J."/>
            <person name="Maillard F."/>
            <person name="Murat C."/>
            <person name="Nolan M."/>
            <person name="Ohm R.A."/>
            <person name="Pangilinan J."/>
            <person name="Pereira M.F."/>
            <person name="Perotto S."/>
            <person name="Peter M."/>
            <person name="Pfister S."/>
            <person name="Riley R."/>
            <person name="Sitrit Y."/>
            <person name="Stielow J.B."/>
            <person name="Szollosi G."/>
            <person name="Zifcakova L."/>
            <person name="Stursova M."/>
            <person name="Spatafora J.W."/>
            <person name="Tedersoo L."/>
            <person name="Vaario L.M."/>
            <person name="Yamada A."/>
            <person name="Yan M."/>
            <person name="Wang P."/>
            <person name="Xu J."/>
            <person name="Bruns T."/>
            <person name="Baldrian P."/>
            <person name="Vilgalys R."/>
            <person name="Dunand C."/>
            <person name="Henrissat B."/>
            <person name="Grigoriev I.V."/>
            <person name="Hibbett D."/>
            <person name="Nagy L.G."/>
            <person name="Martin F.M."/>
        </authorList>
    </citation>
    <scope>NUCLEOTIDE SEQUENCE</scope>
    <source>
        <strain evidence="1">UH-Tt-Lm1</strain>
    </source>
</reference>
<comment type="caution">
    <text evidence="1">The sequence shown here is derived from an EMBL/GenBank/DDBJ whole genome shotgun (WGS) entry which is preliminary data.</text>
</comment>
<evidence type="ECO:0008006" key="4">
    <source>
        <dbReference type="Google" id="ProtNLM"/>
    </source>
</evidence>
<evidence type="ECO:0000313" key="2">
    <source>
        <dbReference type="EMBL" id="KAF9779181.1"/>
    </source>
</evidence>
<evidence type="ECO:0000313" key="1">
    <source>
        <dbReference type="EMBL" id="KAF9777337.1"/>
    </source>
</evidence>
<reference evidence="1" key="2">
    <citation type="submission" date="2020-11" db="EMBL/GenBank/DDBJ databases">
        <authorList>
            <consortium name="DOE Joint Genome Institute"/>
            <person name="Kuo A."/>
            <person name="Miyauchi S."/>
            <person name="Kiss E."/>
            <person name="Drula E."/>
            <person name="Kohler A."/>
            <person name="Sanchez-Garcia M."/>
            <person name="Andreopoulos B."/>
            <person name="Barry K.W."/>
            <person name="Bonito G."/>
            <person name="Buee M."/>
            <person name="Carver A."/>
            <person name="Chen C."/>
            <person name="Cichocki N."/>
            <person name="Clum A."/>
            <person name="Culley D."/>
            <person name="Crous P.W."/>
            <person name="Fauchery L."/>
            <person name="Girlanda M."/>
            <person name="Hayes R."/>
            <person name="Keri Z."/>
            <person name="Labutti K."/>
            <person name="Lipzen A."/>
            <person name="Lombard V."/>
            <person name="Magnuson J."/>
            <person name="Maillard F."/>
            <person name="Morin E."/>
            <person name="Murat C."/>
            <person name="Nolan M."/>
            <person name="Ohm R."/>
            <person name="Pangilinan J."/>
            <person name="Pereira M."/>
            <person name="Perotto S."/>
            <person name="Peter M."/>
            <person name="Riley R."/>
            <person name="Sitrit Y."/>
            <person name="Stielow B."/>
            <person name="Szollosi G."/>
            <person name="Zifcakova L."/>
            <person name="Stursova M."/>
            <person name="Spatafora J.W."/>
            <person name="Tedersoo L."/>
            <person name="Vaario L.-M."/>
            <person name="Yamada A."/>
            <person name="Yan M."/>
            <person name="Wang P."/>
            <person name="Xu J."/>
            <person name="Bruns T."/>
            <person name="Baldrian P."/>
            <person name="Vilgalys R."/>
            <person name="Henrissat B."/>
            <person name="Grigoriev I.V."/>
            <person name="Hibbett D."/>
            <person name="Nagy L.G."/>
            <person name="Martin F.M."/>
        </authorList>
    </citation>
    <scope>NUCLEOTIDE SEQUENCE</scope>
    <source>
        <strain evidence="1">UH-Tt-Lm1</strain>
    </source>
</reference>
<gene>
    <name evidence="2" type="ORF">BJ322DRAFT_1088992</name>
    <name evidence="1" type="ORF">BJ322DRAFT_1097081</name>
</gene>
<sequence>MWCFFPCHHDPRPRNESRRTKGEVNNDPILAPARKHLAETLQNRPPETAFIPPEILGYIFQMAVKPRIPWDNDIRFAGVEKGSYNFLLVCHYWYEVADCTPGLWSSWGNDLTEWRSHYLNHGTCPLDLVLDGVYGTFDEPLSKALKGRSERDLIRRVHLRGRDMGLLTSIVSSLTLREEGTWHHSSIESIILPHLDSSDFFARRHFSKLQDLILYKCSDSDLDHLKSHTTTLTNLSLSSGSTPLARTPTTAQILSLLASNPGLHTLSLWFPIGDSGSDCKFRVPLRHLKRFSLKMNPLCAFTLLQRLDLPGGIDEVDLVWVGCTLWEVRRVIGPYICDWLHGCGGPEAKLFVLVDATINYTLLKVSVVGTGVQLSPPCAQFTATLSHRISEHERAELRSDVLALSPRERITHLVTELSASVAEELVTMPNIEVLHLRDAAISNRFLLSDPSGPNAHRKLLPSLRELHLEYRTTVVSNNWEPLVRYLVHQTHGDHSLTKIRVYGQGVNICPEVQGRIRSLVEQFEYV</sequence>
<keyword evidence="3" id="KW-1185">Reference proteome</keyword>
<name>A0A9P6H2A6_9AGAM</name>
<dbReference type="AlphaFoldDB" id="A0A9P6H2A6"/>
<organism evidence="1 3">
    <name type="scientific">Thelephora terrestris</name>
    <dbReference type="NCBI Taxonomy" id="56493"/>
    <lineage>
        <taxon>Eukaryota</taxon>
        <taxon>Fungi</taxon>
        <taxon>Dikarya</taxon>
        <taxon>Basidiomycota</taxon>
        <taxon>Agaricomycotina</taxon>
        <taxon>Agaricomycetes</taxon>
        <taxon>Thelephorales</taxon>
        <taxon>Thelephoraceae</taxon>
        <taxon>Thelephora</taxon>
    </lineage>
</organism>
<protein>
    <recommendedName>
        <fullName evidence="4">F-box domain-containing protein</fullName>
    </recommendedName>
</protein>
<proteinExistence type="predicted"/>
<accession>A0A9P6H2A6</accession>
<dbReference type="OrthoDB" id="2884925at2759"/>